<reference evidence="1" key="1">
    <citation type="journal article" date="2021" name="PeerJ">
        <title>Extensive microbial diversity within the chicken gut microbiome revealed by metagenomics and culture.</title>
        <authorList>
            <person name="Gilroy R."/>
            <person name="Ravi A."/>
            <person name="Getino M."/>
            <person name="Pursley I."/>
            <person name="Horton D.L."/>
            <person name="Alikhan N.F."/>
            <person name="Baker D."/>
            <person name="Gharbi K."/>
            <person name="Hall N."/>
            <person name="Watson M."/>
            <person name="Adriaenssens E.M."/>
            <person name="Foster-Nyarko E."/>
            <person name="Jarju S."/>
            <person name="Secka A."/>
            <person name="Antonio M."/>
            <person name="Oren A."/>
            <person name="Chaudhuri R.R."/>
            <person name="La Ragione R."/>
            <person name="Hildebrand F."/>
            <person name="Pallen M.J."/>
        </authorList>
    </citation>
    <scope>NUCLEOTIDE SEQUENCE</scope>
    <source>
        <strain evidence="1">CHK183-5548</strain>
    </source>
</reference>
<evidence type="ECO:0000313" key="2">
    <source>
        <dbReference type="Proteomes" id="UP000823883"/>
    </source>
</evidence>
<gene>
    <name evidence="1" type="primary">mcrC</name>
    <name evidence="1" type="ORF">IAA04_04650</name>
</gene>
<dbReference type="AlphaFoldDB" id="A0A9D2T5J1"/>
<dbReference type="InterPro" id="IPR014407">
    <property type="entry name" value="McrC_bac"/>
</dbReference>
<dbReference type="PANTHER" id="PTHR38733:SF1">
    <property type="entry name" value="TYPE IV METHYL-DIRECTED RESTRICTION ENZYME ECOKMCRBC"/>
    <property type="match status" value="1"/>
</dbReference>
<comment type="caution">
    <text evidence="1">The sequence shown here is derived from an EMBL/GenBank/DDBJ whole genome shotgun (WGS) entry which is preliminary data.</text>
</comment>
<dbReference type="GO" id="GO:0004519">
    <property type="term" value="F:endonuclease activity"/>
    <property type="evidence" value="ECO:0007669"/>
    <property type="project" value="UniProtKB-KW"/>
</dbReference>
<accession>A0A9D2T5J1</accession>
<name>A0A9D2T5J1_9FIRM</name>
<keyword evidence="1" id="KW-0378">Hydrolase</keyword>
<dbReference type="EC" id="3.1.21.-" evidence="1"/>
<dbReference type="NCBIfam" id="NF007277">
    <property type="entry name" value="PRK09736.1"/>
    <property type="match status" value="1"/>
</dbReference>
<dbReference type="GO" id="GO:0009307">
    <property type="term" value="P:DNA restriction-modification system"/>
    <property type="evidence" value="ECO:0007669"/>
    <property type="project" value="InterPro"/>
</dbReference>
<dbReference type="Pfam" id="PF10117">
    <property type="entry name" value="McrBC"/>
    <property type="match status" value="1"/>
</dbReference>
<dbReference type="PIRSF" id="PIRSF003109">
    <property type="entry name" value="McrC"/>
    <property type="match status" value="1"/>
</dbReference>
<keyword evidence="1" id="KW-0540">Nuclease</keyword>
<dbReference type="GO" id="GO:0016787">
    <property type="term" value="F:hydrolase activity"/>
    <property type="evidence" value="ECO:0007669"/>
    <property type="project" value="UniProtKB-KW"/>
</dbReference>
<dbReference type="Proteomes" id="UP000823883">
    <property type="component" value="Unassembled WGS sequence"/>
</dbReference>
<sequence length="351" mass="41120">MTEDKGILIKNIYYMLTYAFRVLQRKNFEEVASENFEQIQDLFAAILFKGVSWQLKQGLYREYVTVTENLSGMRGKLNLCGTIENKIRQKRMLSCEHDELSANNIFNQILKTTMVILMRDPGVNAERRKDLKRALLFFEKIDLVEISEIRWSGLRYQRSSKNYEMLMNICYFVLNGMLQTTEKGHYKMAAFSESHMHRLYERFVLEYFKKHHSYLTEVKAAQVKWNLDPETEERMIRFLPVMQTDIFLRNQEKILIIDAKYYSRIMQKQYEKTTFHSANLYQIFTYVKNQDAAGAGNVSGLLLYAKTGETIAPDGTFFMGGSRIGVKSLDLNQEFSLIAARLDEIAKEYLA</sequence>
<dbReference type="PANTHER" id="PTHR38733">
    <property type="entry name" value="PROTEIN MCRC"/>
    <property type="match status" value="1"/>
</dbReference>
<protein>
    <submittedName>
        <fullName evidence="1">5-methylcytosine-specific restriction endonuclease system specificity protein McrC</fullName>
        <ecNumber evidence="1">3.1.21.-</ecNumber>
    </submittedName>
</protein>
<keyword evidence="1" id="KW-0255">Endonuclease</keyword>
<proteinExistence type="predicted"/>
<reference evidence="1" key="2">
    <citation type="submission" date="2021-04" db="EMBL/GenBank/DDBJ databases">
        <authorList>
            <person name="Gilroy R."/>
        </authorList>
    </citation>
    <scope>NUCLEOTIDE SEQUENCE</scope>
    <source>
        <strain evidence="1">CHK183-5548</strain>
    </source>
</reference>
<evidence type="ECO:0000313" key="1">
    <source>
        <dbReference type="EMBL" id="HJC47322.1"/>
    </source>
</evidence>
<dbReference type="InterPro" id="IPR019292">
    <property type="entry name" value="McrC"/>
</dbReference>
<dbReference type="EMBL" id="DWWL01000027">
    <property type="protein sequence ID" value="HJC47322.1"/>
    <property type="molecule type" value="Genomic_DNA"/>
</dbReference>
<organism evidence="1 2">
    <name type="scientific">Candidatus Lachnoclostridium pullistercoris</name>
    <dbReference type="NCBI Taxonomy" id="2838632"/>
    <lineage>
        <taxon>Bacteria</taxon>
        <taxon>Bacillati</taxon>
        <taxon>Bacillota</taxon>
        <taxon>Clostridia</taxon>
        <taxon>Lachnospirales</taxon>
        <taxon>Lachnospiraceae</taxon>
    </lineage>
</organism>